<evidence type="ECO:0000256" key="1">
    <source>
        <dbReference type="ARBA" id="ARBA00006484"/>
    </source>
</evidence>
<gene>
    <name evidence="2" type="ORF">RWD45_06035</name>
</gene>
<keyword evidence="3" id="KW-1185">Reference proteome</keyword>
<dbReference type="InterPro" id="IPR050259">
    <property type="entry name" value="SDR"/>
</dbReference>
<dbReference type="RefSeq" id="WP_320378964.1">
    <property type="nucleotide sequence ID" value="NZ_JAWDIQ010000001.1"/>
</dbReference>
<reference evidence="2 3" key="1">
    <citation type="submission" date="2023-10" db="EMBL/GenBank/DDBJ databases">
        <title>Virgibacillus soli CC-YMP-6 genome.</title>
        <authorList>
            <person name="Miliotis G."/>
            <person name="Sengupta P."/>
            <person name="Hameed A."/>
            <person name="Chuvochina M."/>
            <person name="Mcdonagh F."/>
            <person name="Simpson A.C."/>
            <person name="Singh N.K."/>
            <person name="Rekha P.D."/>
            <person name="Raman K."/>
            <person name="Hugenholtz P."/>
            <person name="Venkateswaran K."/>
        </authorList>
    </citation>
    <scope>NUCLEOTIDE SEQUENCE [LARGE SCALE GENOMIC DNA]</scope>
    <source>
        <strain evidence="2 3">CC-YMP-6</strain>
    </source>
</reference>
<evidence type="ECO:0000313" key="3">
    <source>
        <dbReference type="Proteomes" id="UP001275315"/>
    </source>
</evidence>
<dbReference type="NCBIfam" id="NF047420">
    <property type="entry name" value="EF_P_mod_YmfI"/>
    <property type="match status" value="1"/>
</dbReference>
<dbReference type="Pfam" id="PF00106">
    <property type="entry name" value="adh_short"/>
    <property type="match status" value="1"/>
</dbReference>
<dbReference type="InterPro" id="IPR036291">
    <property type="entry name" value="NAD(P)-bd_dom_sf"/>
</dbReference>
<protein>
    <submittedName>
        <fullName evidence="2">SDR family NAD(P)-dependent oxidoreductase</fullName>
    </submittedName>
</protein>
<sequence length="240" mass="26965">MGKNVLIFGASGDIGSEIAVHLGNLGYSLVLHYHQNRDKINEIYERLENPTSILGYFQADLTKFTEITRCLDEIWYPVDAIIFASGHSYTGIFQEMPVKEMDNLLSVHVKAPWMICKHLLPQMIQRKSGHIIFITSIWGDYGASNEVVYSSVKGAQSSFVKALAKEVGPSGISVNGISPGFIETKMNKQFTKEERLNIYSEIPLNRGGFPSEIAFTVQFLLDKRSQYIQGEIIRINGAWI</sequence>
<dbReference type="InterPro" id="IPR002347">
    <property type="entry name" value="SDR_fam"/>
</dbReference>
<dbReference type="SUPFAM" id="SSF51735">
    <property type="entry name" value="NAD(P)-binding Rossmann-fold domains"/>
    <property type="match status" value="1"/>
</dbReference>
<dbReference type="PANTHER" id="PTHR42879:SF2">
    <property type="entry name" value="3-OXOACYL-[ACYL-CARRIER-PROTEIN] REDUCTASE FABG"/>
    <property type="match status" value="1"/>
</dbReference>
<comment type="caution">
    <text evidence="2">The sequence shown here is derived from an EMBL/GenBank/DDBJ whole genome shotgun (WGS) entry which is preliminary data.</text>
</comment>
<evidence type="ECO:0000313" key="2">
    <source>
        <dbReference type="EMBL" id="MDY0408212.1"/>
    </source>
</evidence>
<accession>A0ABU5CPC9</accession>
<comment type="similarity">
    <text evidence="1">Belongs to the short-chain dehydrogenases/reductases (SDR) family.</text>
</comment>
<dbReference type="EMBL" id="JAWDIQ010000001">
    <property type="protein sequence ID" value="MDY0408212.1"/>
    <property type="molecule type" value="Genomic_DNA"/>
</dbReference>
<dbReference type="Proteomes" id="UP001275315">
    <property type="component" value="Unassembled WGS sequence"/>
</dbReference>
<organism evidence="2 3">
    <name type="scientific">Paracerasibacillus soli</name>
    <dbReference type="NCBI Taxonomy" id="480284"/>
    <lineage>
        <taxon>Bacteria</taxon>
        <taxon>Bacillati</taxon>
        <taxon>Bacillota</taxon>
        <taxon>Bacilli</taxon>
        <taxon>Bacillales</taxon>
        <taxon>Bacillaceae</taxon>
        <taxon>Paracerasibacillus</taxon>
    </lineage>
</organism>
<dbReference type="PRINTS" id="PR00081">
    <property type="entry name" value="GDHRDH"/>
</dbReference>
<name>A0ABU5CPC9_9BACI</name>
<dbReference type="CDD" id="cd05233">
    <property type="entry name" value="SDR_c"/>
    <property type="match status" value="1"/>
</dbReference>
<dbReference type="Gene3D" id="3.40.50.720">
    <property type="entry name" value="NAD(P)-binding Rossmann-like Domain"/>
    <property type="match status" value="1"/>
</dbReference>
<dbReference type="PANTHER" id="PTHR42879">
    <property type="entry name" value="3-OXOACYL-(ACYL-CARRIER-PROTEIN) REDUCTASE"/>
    <property type="match status" value="1"/>
</dbReference>
<proteinExistence type="inferred from homology"/>